<proteinExistence type="predicted"/>
<sequence>MKLFHNIILIITIPLLFSNCSTSQSTFVKKAPFTIKNASYSYWTGGRPGVGGVTIKIETTNSNVKLDSVYFRNKKFPLKATNSGYTGTIVHSNTRKNRIIASNRKKEYGNKVPDISKKIPFELKKDEAIVTFYIKNKEKLYKIKNLIETKPIEFP</sequence>
<dbReference type="RefSeq" id="WP_090118796.1">
    <property type="nucleotide sequence ID" value="NZ_FNNJ01000001.1"/>
</dbReference>
<reference evidence="1 2" key="1">
    <citation type="submission" date="2016-10" db="EMBL/GenBank/DDBJ databases">
        <authorList>
            <person name="de Groot N.N."/>
        </authorList>
    </citation>
    <scope>NUCLEOTIDE SEQUENCE [LARGE SCALE GENOMIC DNA]</scope>
    <source>
        <strain evidence="1 2">DSM 24956</strain>
    </source>
</reference>
<protein>
    <submittedName>
        <fullName evidence="1">Uncharacterized protein</fullName>
    </submittedName>
</protein>
<dbReference type="Proteomes" id="UP000199595">
    <property type="component" value="Unassembled WGS sequence"/>
</dbReference>
<accession>A0A1H2RBB2</accession>
<organism evidence="1 2">
    <name type="scientific">Lutibacter oricola</name>
    <dbReference type="NCBI Taxonomy" id="762486"/>
    <lineage>
        <taxon>Bacteria</taxon>
        <taxon>Pseudomonadati</taxon>
        <taxon>Bacteroidota</taxon>
        <taxon>Flavobacteriia</taxon>
        <taxon>Flavobacteriales</taxon>
        <taxon>Flavobacteriaceae</taxon>
        <taxon>Lutibacter</taxon>
    </lineage>
</organism>
<gene>
    <name evidence="1" type="ORF">SAMN05444411_101196</name>
</gene>
<dbReference type="OrthoDB" id="1364277at2"/>
<evidence type="ECO:0000313" key="2">
    <source>
        <dbReference type="Proteomes" id="UP000199595"/>
    </source>
</evidence>
<name>A0A1H2RBB2_9FLAO</name>
<keyword evidence="2" id="KW-1185">Reference proteome</keyword>
<dbReference type="AlphaFoldDB" id="A0A1H2RBB2"/>
<dbReference type="STRING" id="762486.SAMN05444411_101196"/>
<evidence type="ECO:0000313" key="1">
    <source>
        <dbReference type="EMBL" id="SDW16776.1"/>
    </source>
</evidence>
<dbReference type="EMBL" id="FNNJ01000001">
    <property type="protein sequence ID" value="SDW16776.1"/>
    <property type="molecule type" value="Genomic_DNA"/>
</dbReference>